<name>A0A7X5Y186_9SPHN</name>
<accession>A0A7X5Y186</accession>
<reference evidence="14 15" key="1">
    <citation type="submission" date="2020-03" db="EMBL/GenBank/DDBJ databases">
        <title>Genomic Encyclopedia of Type Strains, Phase IV (KMG-IV): sequencing the most valuable type-strain genomes for metagenomic binning, comparative biology and taxonomic classification.</title>
        <authorList>
            <person name="Goeker M."/>
        </authorList>
    </citation>
    <scope>NUCLEOTIDE SEQUENCE [LARGE SCALE GENOMIC DNA]</scope>
    <source>
        <strain evidence="14 15">DSM 7225</strain>
    </source>
</reference>
<feature type="compositionally biased region" description="Low complexity" evidence="10">
    <location>
        <begin position="646"/>
        <end position="661"/>
    </location>
</feature>
<evidence type="ECO:0000256" key="1">
    <source>
        <dbReference type="ARBA" id="ARBA00004571"/>
    </source>
</evidence>
<sequence length="904" mass="99167">MAFTYRAALAALAVGASCISMAAAAQDAASQGQEDGEIVVNGYIASLAKARELKRNSNIIKDVIVAEDMAKFPELNLAESIQRLPGVAINREAGEGRRITLRGLSPDYTRVQLNGMEVLGNVDSAMDSRGQRSRDRAFDFNIFASELFSRVEVEKSYQASQAEGGMAGTVGLFTAKPLDQKQGISGAIAAKLGTNSYTKDAQPRVAAMLSQNWDNRFGILLSVAYSKRKTEEQGYNTYSPSQLSASQIASYLGKGLDISALSADQQAKLKSGNLVFASGNRLSVWDARQERLGLTLATQWRPADNLLFTVDGLHGEFTTNRDEYHLATRPDNTSGSVIFDTTSKIKSIHWDSTNFVDSISVDNATYASEHRRSRNKNKFNQIALTYKWDATERFKVDGHIGYEDSSYTTPIDDKLYLRARGGMTTTYSADGTSATNSYAWNTLDPSKYEFKEFYFREFWNKTNLREGVVNGAYTLNDVFTLRGGASYRRFSNSGSEIYNDGQFQKFGGDPAASIVDTFTQNKSADWLTGNYDRAFAKYNAQHTIVGAWDIENTFKVTEETKSTYGQLEWNAPVAGMRLRGNFSLRAFFTDTTSTGNVTQSDRPIGVVTTSASYSDVLPALNAALEITPNFLLRVAAARNINRPSLGSMSASGTASADGSDPASRKITASIGNPDLKPYKDDAIDVSAEWYFGQVGLISLGVYHKDIDNLIITDTQYNVPYSTTGLPLSLLPSLTPNTIVSEYSKPINGGKAYITGFEAAAQANFTFLPAPFDKLGMSTNVTLIDSNIRDKNGVNNPINGLSKSSANATLYYETKRWGIRGSMNYRSSYLRSGYDGKKPESKDGFDGTVYVDAAAFYNLTDRIRLTLDAINLTNETEVQFNSIYHRLHNETRSGTSVFGGVSIKF</sequence>
<dbReference type="Pfam" id="PF07715">
    <property type="entry name" value="Plug"/>
    <property type="match status" value="1"/>
</dbReference>
<comment type="subcellular location">
    <subcellularLocation>
        <location evidence="1 8">Cell outer membrane</location>
        <topology evidence="1 8">Multi-pass membrane protein</topology>
    </subcellularLocation>
</comment>
<dbReference type="Proteomes" id="UP000531251">
    <property type="component" value="Unassembled WGS sequence"/>
</dbReference>
<keyword evidence="4 8" id="KW-0812">Transmembrane</keyword>
<protein>
    <submittedName>
        <fullName evidence="14">TonB-dependent receptor</fullName>
    </submittedName>
</protein>
<feature type="domain" description="TonB-dependent receptor plug" evidence="13">
    <location>
        <begin position="57"/>
        <end position="168"/>
    </location>
</feature>
<evidence type="ECO:0000259" key="12">
    <source>
        <dbReference type="Pfam" id="PF00593"/>
    </source>
</evidence>
<keyword evidence="7 8" id="KW-0998">Cell outer membrane</keyword>
<evidence type="ECO:0000256" key="11">
    <source>
        <dbReference type="SAM" id="SignalP"/>
    </source>
</evidence>
<dbReference type="RefSeq" id="WP_125977840.1">
    <property type="nucleotide sequence ID" value="NZ_BAAADY010000014.1"/>
</dbReference>
<evidence type="ECO:0000256" key="8">
    <source>
        <dbReference type="PROSITE-ProRule" id="PRU01360"/>
    </source>
</evidence>
<dbReference type="InterPro" id="IPR010104">
    <property type="entry name" value="TonB_rcpt_bac"/>
</dbReference>
<dbReference type="CDD" id="cd01347">
    <property type="entry name" value="ligand_gated_channel"/>
    <property type="match status" value="1"/>
</dbReference>
<evidence type="ECO:0000256" key="6">
    <source>
        <dbReference type="ARBA" id="ARBA00023136"/>
    </source>
</evidence>
<comment type="similarity">
    <text evidence="8 9">Belongs to the TonB-dependent receptor family.</text>
</comment>
<organism evidence="14 15">
    <name type="scientific">Sphingomonas trueperi</name>
    <dbReference type="NCBI Taxonomy" id="53317"/>
    <lineage>
        <taxon>Bacteria</taxon>
        <taxon>Pseudomonadati</taxon>
        <taxon>Pseudomonadota</taxon>
        <taxon>Alphaproteobacteria</taxon>
        <taxon>Sphingomonadales</taxon>
        <taxon>Sphingomonadaceae</taxon>
        <taxon>Sphingomonas</taxon>
    </lineage>
</organism>
<dbReference type="InterPro" id="IPR012910">
    <property type="entry name" value="Plug_dom"/>
</dbReference>
<evidence type="ECO:0000313" key="14">
    <source>
        <dbReference type="EMBL" id="NJB97925.1"/>
    </source>
</evidence>
<keyword evidence="5 9" id="KW-0798">TonB box</keyword>
<evidence type="ECO:0000259" key="13">
    <source>
        <dbReference type="Pfam" id="PF07715"/>
    </source>
</evidence>
<evidence type="ECO:0000256" key="5">
    <source>
        <dbReference type="ARBA" id="ARBA00023077"/>
    </source>
</evidence>
<proteinExistence type="inferred from homology"/>
<feature type="region of interest" description="Disordered" evidence="10">
    <location>
        <begin position="646"/>
        <end position="670"/>
    </location>
</feature>
<evidence type="ECO:0000313" key="15">
    <source>
        <dbReference type="Proteomes" id="UP000531251"/>
    </source>
</evidence>
<evidence type="ECO:0000256" key="9">
    <source>
        <dbReference type="RuleBase" id="RU003357"/>
    </source>
</evidence>
<dbReference type="GO" id="GO:0009279">
    <property type="term" value="C:cell outer membrane"/>
    <property type="evidence" value="ECO:0007669"/>
    <property type="project" value="UniProtKB-SubCell"/>
</dbReference>
<dbReference type="AlphaFoldDB" id="A0A7X5Y186"/>
<dbReference type="EMBL" id="JAATJB010000005">
    <property type="protein sequence ID" value="NJB97925.1"/>
    <property type="molecule type" value="Genomic_DNA"/>
</dbReference>
<feature type="chain" id="PRO_5030780167" evidence="11">
    <location>
        <begin position="23"/>
        <end position="904"/>
    </location>
</feature>
<evidence type="ECO:0000256" key="4">
    <source>
        <dbReference type="ARBA" id="ARBA00022692"/>
    </source>
</evidence>
<dbReference type="InterPro" id="IPR039426">
    <property type="entry name" value="TonB-dep_rcpt-like"/>
</dbReference>
<dbReference type="PANTHER" id="PTHR40980:SF3">
    <property type="entry name" value="TONB-DEPENDENT RECEPTOR-LIKE BETA-BARREL DOMAIN-CONTAINING PROTEIN"/>
    <property type="match status" value="1"/>
</dbReference>
<feature type="domain" description="TonB-dependent receptor-like beta-barrel" evidence="12">
    <location>
        <begin position="421"/>
        <end position="871"/>
    </location>
</feature>
<dbReference type="Gene3D" id="2.40.170.20">
    <property type="entry name" value="TonB-dependent receptor, beta-barrel domain"/>
    <property type="match status" value="1"/>
</dbReference>
<keyword evidence="11" id="KW-0732">Signal</keyword>
<dbReference type="SUPFAM" id="SSF56935">
    <property type="entry name" value="Porins"/>
    <property type="match status" value="1"/>
</dbReference>
<keyword evidence="6 8" id="KW-0472">Membrane</keyword>
<evidence type="ECO:0000256" key="3">
    <source>
        <dbReference type="ARBA" id="ARBA00022452"/>
    </source>
</evidence>
<dbReference type="PANTHER" id="PTHR40980">
    <property type="entry name" value="PLUG DOMAIN-CONTAINING PROTEIN"/>
    <property type="match status" value="1"/>
</dbReference>
<keyword evidence="2 8" id="KW-0813">Transport</keyword>
<evidence type="ECO:0000256" key="7">
    <source>
        <dbReference type="ARBA" id="ARBA00023237"/>
    </source>
</evidence>
<keyword evidence="15" id="KW-1185">Reference proteome</keyword>
<dbReference type="PROSITE" id="PS51257">
    <property type="entry name" value="PROKAR_LIPOPROTEIN"/>
    <property type="match status" value="1"/>
</dbReference>
<feature type="signal peptide" evidence="11">
    <location>
        <begin position="1"/>
        <end position="22"/>
    </location>
</feature>
<dbReference type="PROSITE" id="PS52016">
    <property type="entry name" value="TONB_DEPENDENT_REC_3"/>
    <property type="match status" value="1"/>
</dbReference>
<dbReference type="InterPro" id="IPR037066">
    <property type="entry name" value="Plug_dom_sf"/>
</dbReference>
<evidence type="ECO:0000256" key="10">
    <source>
        <dbReference type="SAM" id="MobiDB-lite"/>
    </source>
</evidence>
<comment type="caution">
    <text evidence="14">The sequence shown here is derived from an EMBL/GenBank/DDBJ whole genome shotgun (WGS) entry which is preliminary data.</text>
</comment>
<evidence type="ECO:0000256" key="2">
    <source>
        <dbReference type="ARBA" id="ARBA00022448"/>
    </source>
</evidence>
<keyword evidence="3 8" id="KW-1134">Transmembrane beta strand</keyword>
<dbReference type="Pfam" id="PF00593">
    <property type="entry name" value="TonB_dep_Rec_b-barrel"/>
    <property type="match status" value="1"/>
</dbReference>
<dbReference type="NCBIfam" id="TIGR01782">
    <property type="entry name" value="TonB-Xanth-Caul"/>
    <property type="match status" value="1"/>
</dbReference>
<dbReference type="InterPro" id="IPR036942">
    <property type="entry name" value="Beta-barrel_TonB_sf"/>
</dbReference>
<dbReference type="Gene3D" id="2.170.130.10">
    <property type="entry name" value="TonB-dependent receptor, plug domain"/>
    <property type="match status" value="1"/>
</dbReference>
<keyword evidence="14" id="KW-0675">Receptor</keyword>
<dbReference type="InterPro" id="IPR000531">
    <property type="entry name" value="Beta-barrel_TonB"/>
</dbReference>
<gene>
    <name evidence="14" type="ORF">GGR89_002240</name>
</gene>